<reference evidence="2" key="1">
    <citation type="journal article" date="2019" name="bioRxiv">
        <title>The Genome of the Zebra Mussel, Dreissena polymorpha: A Resource for Invasive Species Research.</title>
        <authorList>
            <person name="McCartney M.A."/>
            <person name="Auch B."/>
            <person name="Kono T."/>
            <person name="Mallez S."/>
            <person name="Zhang Y."/>
            <person name="Obille A."/>
            <person name="Becker A."/>
            <person name="Abrahante J.E."/>
            <person name="Garbe J."/>
            <person name="Badalamenti J.P."/>
            <person name="Herman A."/>
            <person name="Mangelson H."/>
            <person name="Liachko I."/>
            <person name="Sullivan S."/>
            <person name="Sone E.D."/>
            <person name="Koren S."/>
            <person name="Silverstein K.A.T."/>
            <person name="Beckman K.B."/>
            <person name="Gohl D.M."/>
        </authorList>
    </citation>
    <scope>NUCLEOTIDE SEQUENCE</scope>
    <source>
        <strain evidence="2">Duluth1</strain>
        <tissue evidence="2">Whole animal</tissue>
    </source>
</reference>
<sequence>MLVFVAVLGSVVLADGCQSVQVGTYNTKLLFEFNWIIEELKSVTCHKYGTTIGHCRGVSKFECSVEKPFSGFYTMSSNSALTQVTFTIAAFDETRAGEYCCSKESMKEPTCKCIHVAEQVTPAKVSSTGKLWGLNNWAMILTALILSNL</sequence>
<feature type="chain" id="PRO_5039615933" evidence="1">
    <location>
        <begin position="20"/>
        <end position="149"/>
    </location>
</feature>
<reference evidence="2" key="2">
    <citation type="submission" date="2020-11" db="EMBL/GenBank/DDBJ databases">
        <authorList>
            <person name="McCartney M.A."/>
            <person name="Auch B."/>
            <person name="Kono T."/>
            <person name="Mallez S."/>
            <person name="Becker A."/>
            <person name="Gohl D.M."/>
            <person name="Silverstein K.A.T."/>
            <person name="Koren S."/>
            <person name="Bechman K.B."/>
            <person name="Herman A."/>
            <person name="Abrahante J.E."/>
            <person name="Garbe J."/>
        </authorList>
    </citation>
    <scope>NUCLEOTIDE SEQUENCE</scope>
    <source>
        <strain evidence="2">Duluth1</strain>
        <tissue evidence="2">Whole animal</tissue>
    </source>
</reference>
<proteinExistence type="predicted"/>
<dbReference type="AlphaFoldDB" id="A0A9D4CQP1"/>
<keyword evidence="1" id="KW-0732">Signal</keyword>
<dbReference type="Proteomes" id="UP000828390">
    <property type="component" value="Unassembled WGS sequence"/>
</dbReference>
<comment type="caution">
    <text evidence="2">The sequence shown here is derived from an EMBL/GenBank/DDBJ whole genome shotgun (WGS) entry which is preliminary data.</text>
</comment>
<keyword evidence="3" id="KW-1185">Reference proteome</keyword>
<gene>
    <name evidence="2" type="ORF">DPMN_055848</name>
</gene>
<name>A0A9D4CQP1_DREPO</name>
<organism evidence="2 3">
    <name type="scientific">Dreissena polymorpha</name>
    <name type="common">Zebra mussel</name>
    <name type="synonym">Mytilus polymorpha</name>
    <dbReference type="NCBI Taxonomy" id="45954"/>
    <lineage>
        <taxon>Eukaryota</taxon>
        <taxon>Metazoa</taxon>
        <taxon>Spiralia</taxon>
        <taxon>Lophotrochozoa</taxon>
        <taxon>Mollusca</taxon>
        <taxon>Bivalvia</taxon>
        <taxon>Autobranchia</taxon>
        <taxon>Heteroconchia</taxon>
        <taxon>Euheterodonta</taxon>
        <taxon>Imparidentia</taxon>
        <taxon>Neoheterodontei</taxon>
        <taxon>Myida</taxon>
        <taxon>Dreissenoidea</taxon>
        <taxon>Dreissenidae</taxon>
        <taxon>Dreissena</taxon>
    </lineage>
</organism>
<protein>
    <submittedName>
        <fullName evidence="2">Uncharacterized protein</fullName>
    </submittedName>
</protein>
<evidence type="ECO:0000313" key="3">
    <source>
        <dbReference type="Proteomes" id="UP000828390"/>
    </source>
</evidence>
<evidence type="ECO:0000256" key="1">
    <source>
        <dbReference type="SAM" id="SignalP"/>
    </source>
</evidence>
<dbReference type="EMBL" id="JAIWYP010000012">
    <property type="protein sequence ID" value="KAH3729870.1"/>
    <property type="molecule type" value="Genomic_DNA"/>
</dbReference>
<feature type="signal peptide" evidence="1">
    <location>
        <begin position="1"/>
        <end position="19"/>
    </location>
</feature>
<accession>A0A9D4CQP1</accession>
<evidence type="ECO:0000313" key="2">
    <source>
        <dbReference type="EMBL" id="KAH3729870.1"/>
    </source>
</evidence>